<accession>A0AAW1N1G4</accession>
<dbReference type="EMBL" id="JASPKY010000020">
    <property type="protein sequence ID" value="KAK9752400.1"/>
    <property type="molecule type" value="Genomic_DNA"/>
</dbReference>
<keyword evidence="2" id="KW-1185">Reference proteome</keyword>
<gene>
    <name evidence="1" type="ORF">QE152_g4220</name>
</gene>
<reference evidence="1 2" key="1">
    <citation type="journal article" date="2024" name="BMC Genomics">
        <title>De novo assembly and annotation of Popillia japonica's genome with initial clues to its potential as an invasive pest.</title>
        <authorList>
            <person name="Cucini C."/>
            <person name="Boschi S."/>
            <person name="Funari R."/>
            <person name="Cardaioli E."/>
            <person name="Iannotti N."/>
            <person name="Marturano G."/>
            <person name="Paoli F."/>
            <person name="Bruttini M."/>
            <person name="Carapelli A."/>
            <person name="Frati F."/>
            <person name="Nardi F."/>
        </authorList>
    </citation>
    <scope>NUCLEOTIDE SEQUENCE [LARGE SCALE GENOMIC DNA]</scope>
    <source>
        <strain evidence="1">DMR45628</strain>
    </source>
</reference>
<sequence length="99" mass="11193">MTLLVFVIIQDKWELEHIDDEINLPDNIVIFPPENANEANTDEDSGDEDLVDINNLLGSQLRSEVEVLNNGDELESSQAEYLSLDNFDSEDDLPLSLFI</sequence>
<proteinExistence type="predicted"/>
<name>A0AAW1N1G4_POPJA</name>
<dbReference type="Proteomes" id="UP001458880">
    <property type="component" value="Unassembled WGS sequence"/>
</dbReference>
<protein>
    <submittedName>
        <fullName evidence="1">Uncharacterized protein</fullName>
    </submittedName>
</protein>
<organism evidence="1 2">
    <name type="scientific">Popillia japonica</name>
    <name type="common">Japanese beetle</name>
    <dbReference type="NCBI Taxonomy" id="7064"/>
    <lineage>
        <taxon>Eukaryota</taxon>
        <taxon>Metazoa</taxon>
        <taxon>Ecdysozoa</taxon>
        <taxon>Arthropoda</taxon>
        <taxon>Hexapoda</taxon>
        <taxon>Insecta</taxon>
        <taxon>Pterygota</taxon>
        <taxon>Neoptera</taxon>
        <taxon>Endopterygota</taxon>
        <taxon>Coleoptera</taxon>
        <taxon>Polyphaga</taxon>
        <taxon>Scarabaeiformia</taxon>
        <taxon>Scarabaeidae</taxon>
        <taxon>Rutelinae</taxon>
        <taxon>Popillia</taxon>
    </lineage>
</organism>
<evidence type="ECO:0000313" key="1">
    <source>
        <dbReference type="EMBL" id="KAK9752400.1"/>
    </source>
</evidence>
<dbReference type="AlphaFoldDB" id="A0AAW1N1G4"/>
<comment type="caution">
    <text evidence="1">The sequence shown here is derived from an EMBL/GenBank/DDBJ whole genome shotgun (WGS) entry which is preliminary data.</text>
</comment>
<evidence type="ECO:0000313" key="2">
    <source>
        <dbReference type="Proteomes" id="UP001458880"/>
    </source>
</evidence>